<evidence type="ECO:0000313" key="2">
    <source>
        <dbReference type="EMBL" id="PIU41508.1"/>
    </source>
</evidence>
<evidence type="ECO:0000259" key="1">
    <source>
        <dbReference type="PROSITE" id="PS51186"/>
    </source>
</evidence>
<name>A0A2J0KSJ4_9BACT</name>
<protein>
    <submittedName>
        <fullName evidence="2">GNAT family N-acetyltransferase</fullName>
    </submittedName>
</protein>
<keyword evidence="2" id="KW-0808">Transferase</keyword>
<dbReference type="Gene3D" id="3.40.630.30">
    <property type="match status" value="1"/>
</dbReference>
<dbReference type="GO" id="GO:0016747">
    <property type="term" value="F:acyltransferase activity, transferring groups other than amino-acyl groups"/>
    <property type="evidence" value="ECO:0007669"/>
    <property type="project" value="InterPro"/>
</dbReference>
<dbReference type="AlphaFoldDB" id="A0A2J0KSJ4"/>
<reference evidence="2 3" key="1">
    <citation type="submission" date="2017-09" db="EMBL/GenBank/DDBJ databases">
        <title>Depth-based differentiation of microbial function through sediment-hosted aquifers and enrichment of novel symbionts in the deep terrestrial subsurface.</title>
        <authorList>
            <person name="Probst A.J."/>
            <person name="Ladd B."/>
            <person name="Jarett J.K."/>
            <person name="Geller-Mcgrath D.E."/>
            <person name="Sieber C.M."/>
            <person name="Emerson J.B."/>
            <person name="Anantharaman K."/>
            <person name="Thomas B.C."/>
            <person name="Malmstrom R."/>
            <person name="Stieglmeier M."/>
            <person name="Klingl A."/>
            <person name="Woyke T."/>
            <person name="Ryan C.M."/>
            <person name="Banfield J.F."/>
        </authorList>
    </citation>
    <scope>NUCLEOTIDE SEQUENCE [LARGE SCALE GENOMIC DNA]</scope>
    <source>
        <strain evidence="2">CG07_land_8_20_14_0_80_42_15</strain>
    </source>
</reference>
<dbReference type="Proteomes" id="UP000230052">
    <property type="component" value="Unassembled WGS sequence"/>
</dbReference>
<dbReference type="InterPro" id="IPR000182">
    <property type="entry name" value="GNAT_dom"/>
</dbReference>
<dbReference type="Pfam" id="PF13508">
    <property type="entry name" value="Acetyltransf_7"/>
    <property type="match status" value="1"/>
</dbReference>
<accession>A0A2J0KSJ4</accession>
<sequence length="170" mass="19529">MILKCDKDDFKDICEIINDAASAYKGVIPADCWREPYMPESKLADEIRKGVIFYGYKEDGDLVGVMGIQDVQDVTLIRHAYVKTIKRNKGVGGKLLSFLCVQTGRPILIGTWEDASWAVRFYEKHGFQAVSKSEKDRLLKKYWSIPERQIQTSVVLVDKKWFSINYKKAI</sequence>
<proteinExistence type="predicted"/>
<comment type="caution">
    <text evidence="2">The sequence shown here is derived from an EMBL/GenBank/DDBJ whole genome shotgun (WGS) entry which is preliminary data.</text>
</comment>
<dbReference type="EMBL" id="PEWV01000053">
    <property type="protein sequence ID" value="PIU41508.1"/>
    <property type="molecule type" value="Genomic_DNA"/>
</dbReference>
<evidence type="ECO:0000313" key="3">
    <source>
        <dbReference type="Proteomes" id="UP000230052"/>
    </source>
</evidence>
<organism evidence="2 3">
    <name type="scientific">Candidatus Aquitaenariimonas noxiae</name>
    <dbReference type="NCBI Taxonomy" id="1974741"/>
    <lineage>
        <taxon>Bacteria</taxon>
        <taxon>Pseudomonadati</taxon>
        <taxon>Candidatus Omnitrophota</taxon>
        <taxon>Candidatus Aquitaenariimonas</taxon>
    </lineage>
</organism>
<feature type="domain" description="N-acetyltransferase" evidence="1">
    <location>
        <begin position="1"/>
        <end position="148"/>
    </location>
</feature>
<dbReference type="SUPFAM" id="SSF55729">
    <property type="entry name" value="Acyl-CoA N-acyltransferases (Nat)"/>
    <property type="match status" value="1"/>
</dbReference>
<dbReference type="InterPro" id="IPR016181">
    <property type="entry name" value="Acyl_CoA_acyltransferase"/>
</dbReference>
<dbReference type="PROSITE" id="PS51186">
    <property type="entry name" value="GNAT"/>
    <property type="match status" value="1"/>
</dbReference>
<gene>
    <name evidence="2" type="ORF">COS99_05190</name>
</gene>